<proteinExistence type="predicted"/>
<protein>
    <submittedName>
        <fullName evidence="2">Uncharacterized protein</fullName>
    </submittedName>
</protein>
<sequence length="114" mass="13315">MNWAFKVALRCEWEVWITSCENSFTKTGRMRRAPFTEVCQWILNVWSRIKTSTITNGFRKAGLLCDEENQERSSESDNEEAEVSDKTLRLFNSDTEKEDFDGFSAQEENEEGNQ</sequence>
<keyword evidence="3" id="KW-1185">Reference proteome</keyword>
<name>A0AA36ATI9_OCTVU</name>
<feature type="region of interest" description="Disordered" evidence="1">
    <location>
        <begin position="69"/>
        <end position="114"/>
    </location>
</feature>
<gene>
    <name evidence="2" type="ORF">OCTVUL_1B027597</name>
</gene>
<evidence type="ECO:0000313" key="2">
    <source>
        <dbReference type="EMBL" id="CAI9722056.1"/>
    </source>
</evidence>
<dbReference type="EMBL" id="OX597817">
    <property type="protein sequence ID" value="CAI9722056.1"/>
    <property type="molecule type" value="Genomic_DNA"/>
</dbReference>
<evidence type="ECO:0000313" key="3">
    <source>
        <dbReference type="Proteomes" id="UP001162480"/>
    </source>
</evidence>
<reference evidence="2" key="1">
    <citation type="submission" date="2023-08" db="EMBL/GenBank/DDBJ databases">
        <authorList>
            <person name="Alioto T."/>
            <person name="Alioto T."/>
            <person name="Gomez Garrido J."/>
        </authorList>
    </citation>
    <scope>NUCLEOTIDE SEQUENCE</scope>
</reference>
<accession>A0AA36ATI9</accession>
<organism evidence="2 3">
    <name type="scientific">Octopus vulgaris</name>
    <name type="common">Common octopus</name>
    <dbReference type="NCBI Taxonomy" id="6645"/>
    <lineage>
        <taxon>Eukaryota</taxon>
        <taxon>Metazoa</taxon>
        <taxon>Spiralia</taxon>
        <taxon>Lophotrochozoa</taxon>
        <taxon>Mollusca</taxon>
        <taxon>Cephalopoda</taxon>
        <taxon>Coleoidea</taxon>
        <taxon>Octopodiformes</taxon>
        <taxon>Octopoda</taxon>
        <taxon>Incirrata</taxon>
        <taxon>Octopodidae</taxon>
        <taxon>Octopus</taxon>
    </lineage>
</organism>
<dbReference type="Proteomes" id="UP001162480">
    <property type="component" value="Chromosome 4"/>
</dbReference>
<evidence type="ECO:0000256" key="1">
    <source>
        <dbReference type="SAM" id="MobiDB-lite"/>
    </source>
</evidence>
<dbReference type="AlphaFoldDB" id="A0AA36ATI9"/>
<feature type="compositionally biased region" description="Acidic residues" evidence="1">
    <location>
        <begin position="96"/>
        <end position="114"/>
    </location>
</feature>